<feature type="active site" description="Schiff-base intermediate with substrate" evidence="7">
    <location>
        <position position="158"/>
    </location>
</feature>
<evidence type="ECO:0000256" key="6">
    <source>
        <dbReference type="PIRNR" id="PIRNR001365"/>
    </source>
</evidence>
<reference evidence="9 10" key="1">
    <citation type="submission" date="2019-10" db="EMBL/GenBank/DDBJ databases">
        <title>Whole genome shotgun sequence of Acrocarpospora corrugata NBRC 13972.</title>
        <authorList>
            <person name="Ichikawa N."/>
            <person name="Kimura A."/>
            <person name="Kitahashi Y."/>
            <person name="Komaki H."/>
            <person name="Oguchi A."/>
        </authorList>
    </citation>
    <scope>NUCLEOTIDE SEQUENCE [LARGE SCALE GENOMIC DNA]</scope>
    <source>
        <strain evidence="9 10">NBRC 13972</strain>
    </source>
</reference>
<dbReference type="OrthoDB" id="8995637at2"/>
<comment type="pathway">
    <text evidence="2 5">Carbohydrate acid metabolism; D-glucarate degradation; 2,5-dioxopentanoate from D-glucarate: step 2/2.</text>
</comment>
<dbReference type="AlphaFoldDB" id="A0A5M3VRH7"/>
<dbReference type="InterPro" id="IPR017655">
    <property type="entry name" value="Dehydro-deoxyglucarate_dehyd"/>
</dbReference>
<evidence type="ECO:0000256" key="3">
    <source>
        <dbReference type="ARBA" id="ARBA00007592"/>
    </source>
</evidence>
<evidence type="ECO:0000313" key="9">
    <source>
        <dbReference type="EMBL" id="GER98788.1"/>
    </source>
</evidence>
<evidence type="ECO:0000256" key="5">
    <source>
        <dbReference type="HAMAP-Rule" id="MF_00694"/>
    </source>
</evidence>
<dbReference type="HAMAP" id="MF_00694">
    <property type="entry name" value="KDGDH"/>
    <property type="match status" value="1"/>
</dbReference>
<accession>A0A5M3VRH7</accession>
<dbReference type="InterPro" id="IPR013785">
    <property type="entry name" value="Aldolase_TIM"/>
</dbReference>
<dbReference type="Gene3D" id="3.20.20.70">
    <property type="entry name" value="Aldolase class I"/>
    <property type="match status" value="1"/>
</dbReference>
<dbReference type="EC" id="4.2.1.41" evidence="5"/>
<keyword evidence="10" id="KW-1185">Reference proteome</keyword>
<evidence type="ECO:0000256" key="2">
    <source>
        <dbReference type="ARBA" id="ARBA00004983"/>
    </source>
</evidence>
<evidence type="ECO:0000256" key="8">
    <source>
        <dbReference type="PIRSR" id="PIRSR001365-2"/>
    </source>
</evidence>
<name>A0A5M3VRH7_9ACTN</name>
<dbReference type="GO" id="GO:0047448">
    <property type="term" value="F:5-dehydro-4-deoxyglucarate dehydratase activity"/>
    <property type="evidence" value="ECO:0007669"/>
    <property type="project" value="UniProtKB-UniRule"/>
</dbReference>
<proteinExistence type="inferred from homology"/>
<dbReference type="NCBIfam" id="NF002958">
    <property type="entry name" value="PRK03620.1"/>
    <property type="match status" value="1"/>
</dbReference>
<keyword evidence="4 5" id="KW-0456">Lyase</keyword>
<sequence>MRLDGVLFFPVTPFAADGSLNLRGLAEHVADGVAAGPGGVFAACGTGEFNALSLDEYAAVVATTVEAVGGRVPVISGAGGSLPFAQACAGAAARAGAEGLLLMPPYLVTAPASGLVEYVRQIAQVTDLPIIVYQRGTARFTPDAVVELAELPNVIGFKDGLGDIDLLQRIILRVRQATDREFTFFNGLPTAELTVPAYRGLGVPLYSSAVFAFAPEIALAFYKAITDGDELLTRRLLTKFYLPLVDLRDRVPGYAVSLVKAGVRLRGLDAGTVRAPLVDPTPEHITTLAQLIEAGLAIAS</sequence>
<dbReference type="Pfam" id="PF00701">
    <property type="entry name" value="DHDPS"/>
    <property type="match status" value="1"/>
</dbReference>
<dbReference type="EMBL" id="BLAD01000037">
    <property type="protein sequence ID" value="GER98788.1"/>
    <property type="molecule type" value="Genomic_DNA"/>
</dbReference>
<dbReference type="PIRSF" id="PIRSF001365">
    <property type="entry name" value="DHDPS"/>
    <property type="match status" value="1"/>
</dbReference>
<dbReference type="RefSeq" id="WP_155335202.1">
    <property type="nucleotide sequence ID" value="NZ_BAAABN010000078.1"/>
</dbReference>
<evidence type="ECO:0000313" key="10">
    <source>
        <dbReference type="Proteomes" id="UP000334990"/>
    </source>
</evidence>
<dbReference type="GO" id="GO:0042838">
    <property type="term" value="P:D-glucarate catabolic process"/>
    <property type="evidence" value="ECO:0007669"/>
    <property type="project" value="UniProtKB-UniRule"/>
</dbReference>
<evidence type="ECO:0000256" key="4">
    <source>
        <dbReference type="ARBA" id="ARBA00023239"/>
    </source>
</evidence>
<dbReference type="GO" id="GO:0008840">
    <property type="term" value="F:4-hydroxy-tetrahydrodipicolinate synthase activity"/>
    <property type="evidence" value="ECO:0007669"/>
    <property type="project" value="TreeGrafter"/>
</dbReference>
<evidence type="ECO:0000256" key="7">
    <source>
        <dbReference type="PIRSR" id="PIRSR001365-1"/>
    </source>
</evidence>
<dbReference type="InterPro" id="IPR002220">
    <property type="entry name" value="DapA-like"/>
</dbReference>
<dbReference type="SUPFAM" id="SSF51569">
    <property type="entry name" value="Aldolase"/>
    <property type="match status" value="1"/>
</dbReference>
<comment type="caution">
    <text evidence="9">The sequence shown here is derived from an EMBL/GenBank/DDBJ whole genome shotgun (WGS) entry which is preliminary data.</text>
</comment>
<dbReference type="PANTHER" id="PTHR12128:SF19">
    <property type="entry name" value="5-DEHYDRO-4-DEOXYGLUCARATE DEHYDRATASE 2-RELATED"/>
    <property type="match status" value="1"/>
</dbReference>
<feature type="binding site" evidence="8">
    <location>
        <position position="46"/>
    </location>
    <ligand>
        <name>pyruvate</name>
        <dbReference type="ChEBI" id="CHEBI:15361"/>
    </ligand>
</feature>
<dbReference type="Proteomes" id="UP000334990">
    <property type="component" value="Unassembled WGS sequence"/>
</dbReference>
<dbReference type="PANTHER" id="PTHR12128">
    <property type="entry name" value="DIHYDRODIPICOLINATE SYNTHASE"/>
    <property type="match status" value="1"/>
</dbReference>
<feature type="active site" description="Proton donor/acceptor" evidence="7">
    <location>
        <position position="133"/>
    </location>
</feature>
<evidence type="ECO:0000256" key="1">
    <source>
        <dbReference type="ARBA" id="ARBA00001446"/>
    </source>
</evidence>
<dbReference type="SMART" id="SM01130">
    <property type="entry name" value="DHDPS"/>
    <property type="match status" value="1"/>
</dbReference>
<gene>
    <name evidence="9" type="ORF">Acor_08520</name>
</gene>
<organism evidence="9 10">
    <name type="scientific">Acrocarpospora corrugata</name>
    <dbReference type="NCBI Taxonomy" id="35763"/>
    <lineage>
        <taxon>Bacteria</taxon>
        <taxon>Bacillati</taxon>
        <taxon>Actinomycetota</taxon>
        <taxon>Actinomycetes</taxon>
        <taxon>Streptosporangiales</taxon>
        <taxon>Streptosporangiaceae</taxon>
        <taxon>Acrocarpospora</taxon>
    </lineage>
</organism>
<dbReference type="UniPathway" id="UPA00564">
    <property type="reaction ID" value="UER00628"/>
</dbReference>
<protein>
    <recommendedName>
        <fullName evidence="5">Probable 5-dehydro-4-deoxyglucarate dehydratase</fullName>
        <ecNumber evidence="5">4.2.1.41</ecNumber>
    </recommendedName>
    <alternativeName>
        <fullName evidence="5">5-keto-4-deoxy-glucarate dehydratase</fullName>
        <shortName evidence="5">KDGDH</shortName>
    </alternativeName>
</protein>
<comment type="similarity">
    <text evidence="3 5 6">Belongs to the DapA family.</text>
</comment>
<comment type="catalytic activity">
    <reaction evidence="1 5">
        <text>5-dehydro-4-deoxy-D-glucarate + H(+) = 2,5-dioxopentanoate + CO2 + H2O</text>
        <dbReference type="Rhea" id="RHEA:24608"/>
        <dbReference type="ChEBI" id="CHEBI:15377"/>
        <dbReference type="ChEBI" id="CHEBI:15378"/>
        <dbReference type="ChEBI" id="CHEBI:16526"/>
        <dbReference type="ChEBI" id="CHEBI:42819"/>
        <dbReference type="ChEBI" id="CHEBI:58136"/>
        <dbReference type="EC" id="4.2.1.41"/>
    </reaction>
</comment>